<evidence type="ECO:0000313" key="2">
    <source>
        <dbReference type="EMBL" id="GIQ86331.1"/>
    </source>
</evidence>
<keyword evidence="1" id="KW-1133">Transmembrane helix</keyword>
<protein>
    <submittedName>
        <fullName evidence="2">Uncharacterized protein</fullName>
    </submittedName>
</protein>
<comment type="caution">
    <text evidence="2">The sequence shown here is derived from an EMBL/GenBank/DDBJ whole genome shotgun (WGS) entry which is preliminary data.</text>
</comment>
<evidence type="ECO:0000256" key="1">
    <source>
        <dbReference type="SAM" id="Phobius"/>
    </source>
</evidence>
<keyword evidence="1" id="KW-0472">Membrane</keyword>
<sequence>MFPNLITCDFCVDTVIGSFHTIHADYDGRTMLKKALTAHNFDAHSFHASLGPFAFGFLFLYAHAQRFYY</sequence>
<gene>
    <name evidence="2" type="ORF">KIPB_008168</name>
</gene>
<evidence type="ECO:0000313" key="3">
    <source>
        <dbReference type="Proteomes" id="UP000265618"/>
    </source>
</evidence>
<organism evidence="2 3">
    <name type="scientific">Kipferlia bialata</name>
    <dbReference type="NCBI Taxonomy" id="797122"/>
    <lineage>
        <taxon>Eukaryota</taxon>
        <taxon>Metamonada</taxon>
        <taxon>Carpediemonas-like organisms</taxon>
        <taxon>Kipferlia</taxon>
    </lineage>
</organism>
<dbReference type="EMBL" id="BDIP01002462">
    <property type="protein sequence ID" value="GIQ86331.1"/>
    <property type="molecule type" value="Genomic_DNA"/>
</dbReference>
<reference evidence="2 3" key="1">
    <citation type="journal article" date="2018" name="PLoS ONE">
        <title>The draft genome of Kipferlia bialata reveals reductive genome evolution in fornicate parasites.</title>
        <authorList>
            <person name="Tanifuji G."/>
            <person name="Takabayashi S."/>
            <person name="Kume K."/>
            <person name="Takagi M."/>
            <person name="Nakayama T."/>
            <person name="Kamikawa R."/>
            <person name="Inagaki Y."/>
            <person name="Hashimoto T."/>
        </authorList>
    </citation>
    <scope>NUCLEOTIDE SEQUENCE [LARGE SCALE GENOMIC DNA]</scope>
    <source>
        <strain evidence="2">NY0173</strain>
    </source>
</reference>
<feature type="transmembrane region" description="Helical" evidence="1">
    <location>
        <begin position="46"/>
        <end position="64"/>
    </location>
</feature>
<dbReference type="AlphaFoldDB" id="A0A9K3D1H2"/>
<keyword evidence="1" id="KW-0812">Transmembrane</keyword>
<keyword evidence="3" id="KW-1185">Reference proteome</keyword>
<name>A0A9K3D1H2_9EUKA</name>
<accession>A0A9K3D1H2</accession>
<dbReference type="Proteomes" id="UP000265618">
    <property type="component" value="Unassembled WGS sequence"/>
</dbReference>
<proteinExistence type="predicted"/>